<sequence>MVPGIIESAGDGRLAGATTTATIDAIVDRVCAAERPLLHFHGGLVATPVGLALAHRLHGAYTAGGVEPVFFVWHSGLTETVGNNLPELAERALGELAGQEFFRRIIARVTQFATRKIGVTLGVRATASGRVPLPRLSEVEDELAAAFPSAVSPSVTSPSAAREPGIRSSVEPFAGVHPTRRPRAISAAEERRFAEVLAGDEELRMAAAEAVEKQLANPAAVRVIAAQPPRMDASTLADITTPRAGEPAVAGLGLINMINLARHGVAILARVVDRYRTDRDHGLYPTVVEEVLREFYLGAIGATVWSTMKRDTADTFAKADGEVRAGRYFLDRLAERLDGRPKTITLVGHSTGAVFIDNLLREVATGGRTWPDGLSFRVAFLAPANTHAHFAEALTAARPLISGFRMFTMDDQHERDDRVGGPAYPRSLLYLVSGALEHDGHSSAVLPIVGLERHLSARDDTPELAVVREFLGADGRLVRSPCQSTVEGMTARAVRHGDFDNDPDVISSVLAFSRGW</sequence>
<name>A0A4Q7KET9_9PSEU</name>
<accession>A0A4Q7KET9</accession>
<evidence type="ECO:0000313" key="1">
    <source>
        <dbReference type="EMBL" id="RZS32775.1"/>
    </source>
</evidence>
<comment type="caution">
    <text evidence="1">The sequence shown here is derived from an EMBL/GenBank/DDBJ whole genome shotgun (WGS) entry which is preliminary data.</text>
</comment>
<dbReference type="EMBL" id="SGWQ01000011">
    <property type="protein sequence ID" value="RZS32775.1"/>
    <property type="molecule type" value="Genomic_DNA"/>
</dbReference>
<keyword evidence="2" id="KW-1185">Reference proteome</keyword>
<evidence type="ECO:0000313" key="2">
    <source>
        <dbReference type="Proteomes" id="UP000294257"/>
    </source>
</evidence>
<dbReference type="RefSeq" id="WP_130347727.1">
    <property type="nucleotide sequence ID" value="NZ_SGWQ01000011.1"/>
</dbReference>
<evidence type="ECO:0008006" key="3">
    <source>
        <dbReference type="Google" id="ProtNLM"/>
    </source>
</evidence>
<dbReference type="AlphaFoldDB" id="A0A4Q7KET9"/>
<proteinExistence type="predicted"/>
<gene>
    <name evidence="1" type="ORF">EV193_111160</name>
</gene>
<dbReference type="Proteomes" id="UP000294257">
    <property type="component" value="Unassembled WGS sequence"/>
</dbReference>
<dbReference type="OrthoDB" id="1491023at2"/>
<organism evidence="1 2">
    <name type="scientific">Herbihabitans rhizosphaerae</name>
    <dbReference type="NCBI Taxonomy" id="1872711"/>
    <lineage>
        <taxon>Bacteria</taxon>
        <taxon>Bacillati</taxon>
        <taxon>Actinomycetota</taxon>
        <taxon>Actinomycetes</taxon>
        <taxon>Pseudonocardiales</taxon>
        <taxon>Pseudonocardiaceae</taxon>
        <taxon>Herbihabitans</taxon>
    </lineage>
</organism>
<protein>
    <recommendedName>
        <fullName evidence="3">Alpha/beta hydrolase family protein DUF900</fullName>
    </recommendedName>
</protein>
<reference evidence="1 2" key="1">
    <citation type="submission" date="2019-02" db="EMBL/GenBank/DDBJ databases">
        <title>Genomic Encyclopedia of Type Strains, Phase IV (KMG-IV): sequencing the most valuable type-strain genomes for metagenomic binning, comparative biology and taxonomic classification.</title>
        <authorList>
            <person name="Goeker M."/>
        </authorList>
    </citation>
    <scope>NUCLEOTIDE SEQUENCE [LARGE SCALE GENOMIC DNA]</scope>
    <source>
        <strain evidence="1 2">DSM 101727</strain>
    </source>
</reference>